<protein>
    <submittedName>
        <fullName evidence="1">Uncharacterized protein</fullName>
    </submittedName>
</protein>
<comment type="caution">
    <text evidence="1">The sequence shown here is derived from an EMBL/GenBank/DDBJ whole genome shotgun (WGS) entry which is preliminary data.</text>
</comment>
<dbReference type="Proteomes" id="UP000055024">
    <property type="component" value="Unassembled WGS sequence"/>
</dbReference>
<sequence>LLGFPPGPVHTSLVNLDALSSPRVAILMPSLVRTPNQHG</sequence>
<dbReference type="OrthoDB" id="565904at2759"/>
<reference evidence="1 2" key="1">
    <citation type="submission" date="2015-01" db="EMBL/GenBank/DDBJ databases">
        <title>Evolution of Trichinella species and genotypes.</title>
        <authorList>
            <person name="Korhonen P.K."/>
            <person name="Edoardo P."/>
            <person name="Giuseppe L.R."/>
            <person name="Gasser R.B."/>
        </authorList>
    </citation>
    <scope>NUCLEOTIDE SEQUENCE [LARGE SCALE GENOMIC DNA]</scope>
    <source>
        <strain evidence="1">ISS1029</strain>
    </source>
</reference>
<dbReference type="EMBL" id="JYDP01005574">
    <property type="protein sequence ID" value="KRY94104.1"/>
    <property type="molecule type" value="Genomic_DNA"/>
</dbReference>
<evidence type="ECO:0000313" key="2">
    <source>
        <dbReference type="Proteomes" id="UP000055024"/>
    </source>
</evidence>
<name>A0A0V1G729_9BILA</name>
<evidence type="ECO:0000313" key="1">
    <source>
        <dbReference type="EMBL" id="KRY94104.1"/>
    </source>
</evidence>
<keyword evidence="2" id="KW-1185">Reference proteome</keyword>
<proteinExistence type="predicted"/>
<feature type="non-terminal residue" evidence="1">
    <location>
        <position position="39"/>
    </location>
</feature>
<accession>A0A0V1G729</accession>
<feature type="non-terminal residue" evidence="1">
    <location>
        <position position="1"/>
    </location>
</feature>
<gene>
    <name evidence="1" type="ORF">T11_13190</name>
</gene>
<organism evidence="1 2">
    <name type="scientific">Trichinella zimbabwensis</name>
    <dbReference type="NCBI Taxonomy" id="268475"/>
    <lineage>
        <taxon>Eukaryota</taxon>
        <taxon>Metazoa</taxon>
        <taxon>Ecdysozoa</taxon>
        <taxon>Nematoda</taxon>
        <taxon>Enoplea</taxon>
        <taxon>Dorylaimia</taxon>
        <taxon>Trichinellida</taxon>
        <taxon>Trichinellidae</taxon>
        <taxon>Trichinella</taxon>
    </lineage>
</organism>
<dbReference type="AlphaFoldDB" id="A0A0V1G729"/>